<dbReference type="OrthoDB" id="7551043at2"/>
<dbReference type="STRING" id="225324.SAMN02745126_06495"/>
<proteinExistence type="predicted"/>
<evidence type="ECO:0000256" key="1">
    <source>
        <dbReference type="SAM" id="Phobius"/>
    </source>
</evidence>
<reference evidence="3" key="1">
    <citation type="submission" date="2017-02" db="EMBL/GenBank/DDBJ databases">
        <authorList>
            <person name="Varghese N."/>
            <person name="Submissions S."/>
        </authorList>
    </citation>
    <scope>NUCLEOTIDE SEQUENCE [LARGE SCALE GENOMIC DNA]</scope>
    <source>
        <strain evidence="3">ATCC 27094</strain>
    </source>
</reference>
<keyword evidence="1" id="KW-0812">Transmembrane</keyword>
<evidence type="ECO:0000313" key="2">
    <source>
        <dbReference type="EMBL" id="SKA41353.1"/>
    </source>
</evidence>
<gene>
    <name evidence="2" type="ORF">SAMN02745126_06495</name>
</gene>
<organism evidence="2 3">
    <name type="scientific">Enhydrobacter aerosaccus</name>
    <dbReference type="NCBI Taxonomy" id="225324"/>
    <lineage>
        <taxon>Bacteria</taxon>
        <taxon>Pseudomonadati</taxon>
        <taxon>Pseudomonadota</taxon>
        <taxon>Alphaproteobacteria</taxon>
        <taxon>Hyphomicrobiales</taxon>
        <taxon>Enhydrobacter</taxon>
    </lineage>
</organism>
<keyword evidence="1" id="KW-0472">Membrane</keyword>
<accession>A0A1T4TLF7</accession>
<keyword evidence="1" id="KW-1133">Transmembrane helix</keyword>
<dbReference type="Proteomes" id="UP000190092">
    <property type="component" value="Unassembled WGS sequence"/>
</dbReference>
<keyword evidence="3" id="KW-1185">Reference proteome</keyword>
<dbReference type="EMBL" id="FUWJ01000021">
    <property type="protein sequence ID" value="SKA41353.1"/>
    <property type="molecule type" value="Genomic_DNA"/>
</dbReference>
<name>A0A1T4TLF7_9HYPH</name>
<evidence type="ECO:0000313" key="3">
    <source>
        <dbReference type="Proteomes" id="UP000190092"/>
    </source>
</evidence>
<dbReference type="AlphaFoldDB" id="A0A1T4TLF7"/>
<sequence length="305" mass="33293">MSLRGPNRNSARREAASLGPRGGWITPVSVAVIVMLIGLVGAAFWFSQTEKAERIELNAADLCPKDTARNPPSVYVVLVDQTDPLEELARVSVANEVLQLLKSELEGESDVAAKRNARVEVWTFTAGAPNAANMYRVGNVQLVLAKSLSICNPGAPAKWDHLYRNVDVVRRQHARFYASLKDIVEQSLAFKEAPRSPIIEALFGIGAKVFTTPELAAAGKHLILVSDLVQGTQTVDFFQSGYKPDYPAWRRTTAGRQTLPELAKVDVTAIMIPGSRPDLQTEGLIGFWTKLFDAAGATPKFIKKP</sequence>
<dbReference type="RefSeq" id="WP_139374212.1">
    <property type="nucleotide sequence ID" value="NZ_FUWJ01000021.1"/>
</dbReference>
<protein>
    <submittedName>
        <fullName evidence="2">Uncharacterized protein</fullName>
    </submittedName>
</protein>
<feature type="transmembrane region" description="Helical" evidence="1">
    <location>
        <begin position="24"/>
        <end position="46"/>
    </location>
</feature>